<organism evidence="3 4">
    <name type="scientific">Natranaerovirga hydrolytica</name>
    <dbReference type="NCBI Taxonomy" id="680378"/>
    <lineage>
        <taxon>Bacteria</taxon>
        <taxon>Bacillati</taxon>
        <taxon>Bacillota</taxon>
        <taxon>Clostridia</taxon>
        <taxon>Lachnospirales</taxon>
        <taxon>Natranaerovirgaceae</taxon>
        <taxon>Natranaerovirga</taxon>
    </lineage>
</organism>
<dbReference type="InterPro" id="IPR012640">
    <property type="entry name" value="Membr_lipoprot_lipid_attach_CS"/>
</dbReference>
<sequence>MKKLIIFIIIAIVLSGCSIEKTEDSQKEQNIKFTIMDEDEVPIQIIDMIDNQKEEPFRFSYIVGDEMYIAVGYGEQPTGGYSIQVKGLYETKDSIIIDTELLGPSKEDLVTMALTYPRIIVKINHIDKPVYYQ</sequence>
<dbReference type="GO" id="GO:0008233">
    <property type="term" value="F:peptidase activity"/>
    <property type="evidence" value="ECO:0007669"/>
    <property type="project" value="UniProtKB-KW"/>
</dbReference>
<dbReference type="EMBL" id="SMGQ01000012">
    <property type="protein sequence ID" value="TCK93281.1"/>
    <property type="molecule type" value="Genomic_DNA"/>
</dbReference>
<dbReference type="GO" id="GO:0006508">
    <property type="term" value="P:proteolysis"/>
    <property type="evidence" value="ECO:0007669"/>
    <property type="project" value="UniProtKB-KW"/>
</dbReference>
<dbReference type="PROSITE" id="PS51257">
    <property type="entry name" value="PROKAR_LIPOPROTEIN"/>
    <property type="match status" value="1"/>
</dbReference>
<proteinExistence type="predicted"/>
<dbReference type="AlphaFoldDB" id="A0A4V2Q0D5"/>
<keyword evidence="4" id="KW-1185">Reference proteome</keyword>
<accession>A0A4V2Q0D5</accession>
<evidence type="ECO:0000259" key="2">
    <source>
        <dbReference type="Pfam" id="PF14343"/>
    </source>
</evidence>
<evidence type="ECO:0000313" key="4">
    <source>
        <dbReference type="Proteomes" id="UP000294545"/>
    </source>
</evidence>
<dbReference type="Pfam" id="PF08139">
    <property type="entry name" value="LPAM_1"/>
    <property type="match status" value="1"/>
</dbReference>
<name>A0A4V2Q0D5_9FIRM</name>
<keyword evidence="3" id="KW-0645">Protease</keyword>
<gene>
    <name evidence="3" type="ORF">EDC19_1472</name>
</gene>
<evidence type="ECO:0000313" key="3">
    <source>
        <dbReference type="EMBL" id="TCK93281.1"/>
    </source>
</evidence>
<evidence type="ECO:0000256" key="1">
    <source>
        <dbReference type="ARBA" id="ARBA00022729"/>
    </source>
</evidence>
<dbReference type="Pfam" id="PF14343">
    <property type="entry name" value="PrcB_C"/>
    <property type="match status" value="1"/>
</dbReference>
<dbReference type="RefSeq" id="WP_132282194.1">
    <property type="nucleotide sequence ID" value="NZ_SMGQ01000012.1"/>
</dbReference>
<dbReference type="OrthoDB" id="422698at2"/>
<keyword evidence="1" id="KW-0732">Signal</keyword>
<dbReference type="Proteomes" id="UP000294545">
    <property type="component" value="Unassembled WGS sequence"/>
</dbReference>
<feature type="domain" description="PrcB C-terminal" evidence="2">
    <location>
        <begin position="67"/>
        <end position="124"/>
    </location>
</feature>
<comment type="caution">
    <text evidence="3">The sequence shown here is derived from an EMBL/GenBank/DDBJ whole genome shotgun (WGS) entry which is preliminary data.</text>
</comment>
<dbReference type="InterPro" id="IPR025748">
    <property type="entry name" value="PrcB_C_dom"/>
</dbReference>
<reference evidence="3 4" key="1">
    <citation type="submission" date="2019-03" db="EMBL/GenBank/DDBJ databases">
        <title>Genomic Encyclopedia of Type Strains, Phase IV (KMG-IV): sequencing the most valuable type-strain genomes for metagenomic binning, comparative biology and taxonomic classification.</title>
        <authorList>
            <person name="Goeker M."/>
        </authorList>
    </citation>
    <scope>NUCLEOTIDE SEQUENCE [LARGE SCALE GENOMIC DNA]</scope>
    <source>
        <strain evidence="3 4">DSM 24176</strain>
    </source>
</reference>
<keyword evidence="3" id="KW-0378">Hydrolase</keyword>
<protein>
    <submittedName>
        <fullName evidence="3">Protease stability complex PrcB-like protein</fullName>
    </submittedName>
</protein>